<dbReference type="Gene3D" id="2.30.31.10">
    <property type="entry name" value="Transcriptional Coactivator Pc4, Chain A"/>
    <property type="match status" value="1"/>
</dbReference>
<dbReference type="AlphaFoldDB" id="A0A5C3NYQ4"/>
<keyword evidence="5" id="KW-0804">Transcription</keyword>
<dbReference type="PANTHER" id="PTHR13215">
    <property type="entry name" value="RNA POLYMERASE II TRANSCRIPTIONAL COACTIVATOR"/>
    <property type="match status" value="1"/>
</dbReference>
<proteinExistence type="inferred from homology"/>
<evidence type="ECO:0000256" key="7">
    <source>
        <dbReference type="SAM" id="MobiDB-lite"/>
    </source>
</evidence>
<dbReference type="EMBL" id="ML211646">
    <property type="protein sequence ID" value="TFK81160.1"/>
    <property type="molecule type" value="Genomic_DNA"/>
</dbReference>
<sequence>MAKRKAAAASSDDEDDSPQRVESESPERPLQTARRGSKKAKKTKDESDESEEETLKKSVKKPQIAAKPSSTKRSKAPAKEASDEDTGGVDIGVNERGERYVDLGKKRRATVTTFKGAVYVDVREFWGDDGDLKPGKKGIMLAKDQWEALKKSVEVIDSLVAKAKK</sequence>
<keyword evidence="6" id="KW-0539">Nucleus</keyword>
<evidence type="ECO:0000256" key="3">
    <source>
        <dbReference type="ARBA" id="ARBA00023015"/>
    </source>
</evidence>
<keyword evidence="10" id="KW-1185">Reference proteome</keyword>
<evidence type="ECO:0000256" key="5">
    <source>
        <dbReference type="ARBA" id="ARBA00023163"/>
    </source>
</evidence>
<keyword evidence="3" id="KW-0805">Transcription regulation</keyword>
<feature type="compositionally biased region" description="Basic and acidic residues" evidence="7">
    <location>
        <begin position="17"/>
        <end position="27"/>
    </location>
</feature>
<organism evidence="9 10">
    <name type="scientific">Polyporus arcularius HHB13444</name>
    <dbReference type="NCBI Taxonomy" id="1314778"/>
    <lineage>
        <taxon>Eukaryota</taxon>
        <taxon>Fungi</taxon>
        <taxon>Dikarya</taxon>
        <taxon>Basidiomycota</taxon>
        <taxon>Agaricomycotina</taxon>
        <taxon>Agaricomycetes</taxon>
        <taxon>Polyporales</taxon>
        <taxon>Polyporaceae</taxon>
        <taxon>Polyporus</taxon>
    </lineage>
</organism>
<evidence type="ECO:0000256" key="2">
    <source>
        <dbReference type="ARBA" id="ARBA00009001"/>
    </source>
</evidence>
<dbReference type="GO" id="GO:0060261">
    <property type="term" value="P:positive regulation of transcription initiation by RNA polymerase II"/>
    <property type="evidence" value="ECO:0007669"/>
    <property type="project" value="InterPro"/>
</dbReference>
<accession>A0A5C3NYQ4</accession>
<evidence type="ECO:0000313" key="10">
    <source>
        <dbReference type="Proteomes" id="UP000308197"/>
    </source>
</evidence>
<dbReference type="Proteomes" id="UP000308197">
    <property type="component" value="Unassembled WGS sequence"/>
</dbReference>
<keyword evidence="4" id="KW-0238">DNA-binding</keyword>
<dbReference type="GO" id="GO:0005634">
    <property type="term" value="C:nucleus"/>
    <property type="evidence" value="ECO:0007669"/>
    <property type="project" value="UniProtKB-SubCell"/>
</dbReference>
<evidence type="ECO:0000259" key="8">
    <source>
        <dbReference type="Pfam" id="PF02229"/>
    </source>
</evidence>
<dbReference type="InParanoid" id="A0A5C3NYQ4"/>
<feature type="region of interest" description="Disordered" evidence="7">
    <location>
        <begin position="1"/>
        <end position="92"/>
    </location>
</feature>
<comment type="subcellular location">
    <subcellularLocation>
        <location evidence="1">Nucleus</location>
    </subcellularLocation>
</comment>
<evidence type="ECO:0000256" key="4">
    <source>
        <dbReference type="ARBA" id="ARBA00023125"/>
    </source>
</evidence>
<feature type="domain" description="Transcriptional coactivator p15 (PC4) C-terminal" evidence="8">
    <location>
        <begin position="102"/>
        <end position="151"/>
    </location>
</feature>
<dbReference type="InterPro" id="IPR009044">
    <property type="entry name" value="ssDNA-bd_transcriptional_reg"/>
</dbReference>
<dbReference type="SUPFAM" id="SSF54447">
    <property type="entry name" value="ssDNA-binding transcriptional regulator domain"/>
    <property type="match status" value="1"/>
</dbReference>
<dbReference type="GO" id="GO:0003713">
    <property type="term" value="F:transcription coactivator activity"/>
    <property type="evidence" value="ECO:0007669"/>
    <property type="project" value="InterPro"/>
</dbReference>
<evidence type="ECO:0000256" key="6">
    <source>
        <dbReference type="ARBA" id="ARBA00023242"/>
    </source>
</evidence>
<dbReference type="GO" id="GO:0003677">
    <property type="term" value="F:DNA binding"/>
    <property type="evidence" value="ECO:0007669"/>
    <property type="project" value="UniProtKB-KW"/>
</dbReference>
<dbReference type="InterPro" id="IPR045125">
    <property type="entry name" value="Sub1/Tcp4-like"/>
</dbReference>
<evidence type="ECO:0000256" key="1">
    <source>
        <dbReference type="ARBA" id="ARBA00004123"/>
    </source>
</evidence>
<evidence type="ECO:0000313" key="9">
    <source>
        <dbReference type="EMBL" id="TFK81160.1"/>
    </source>
</evidence>
<gene>
    <name evidence="9" type="ORF">K466DRAFT_591431</name>
</gene>
<protein>
    <submittedName>
        <fullName evidence="9">PC4-domain-containing protein</fullName>
    </submittedName>
</protein>
<dbReference type="STRING" id="1314778.A0A5C3NYQ4"/>
<dbReference type="Pfam" id="PF02229">
    <property type="entry name" value="PC4"/>
    <property type="match status" value="1"/>
</dbReference>
<dbReference type="InterPro" id="IPR003173">
    <property type="entry name" value="PC4_C"/>
</dbReference>
<name>A0A5C3NYQ4_9APHY</name>
<comment type="similarity">
    <text evidence="2">Belongs to the transcriptional coactivator PC4 family.</text>
</comment>
<reference evidence="9 10" key="1">
    <citation type="journal article" date="2019" name="Nat. Ecol. Evol.">
        <title>Megaphylogeny resolves global patterns of mushroom evolution.</title>
        <authorList>
            <person name="Varga T."/>
            <person name="Krizsan K."/>
            <person name="Foldi C."/>
            <person name="Dima B."/>
            <person name="Sanchez-Garcia M."/>
            <person name="Sanchez-Ramirez S."/>
            <person name="Szollosi G.J."/>
            <person name="Szarkandi J.G."/>
            <person name="Papp V."/>
            <person name="Albert L."/>
            <person name="Andreopoulos W."/>
            <person name="Angelini C."/>
            <person name="Antonin V."/>
            <person name="Barry K.W."/>
            <person name="Bougher N.L."/>
            <person name="Buchanan P."/>
            <person name="Buyck B."/>
            <person name="Bense V."/>
            <person name="Catcheside P."/>
            <person name="Chovatia M."/>
            <person name="Cooper J."/>
            <person name="Damon W."/>
            <person name="Desjardin D."/>
            <person name="Finy P."/>
            <person name="Geml J."/>
            <person name="Haridas S."/>
            <person name="Hughes K."/>
            <person name="Justo A."/>
            <person name="Karasinski D."/>
            <person name="Kautmanova I."/>
            <person name="Kiss B."/>
            <person name="Kocsube S."/>
            <person name="Kotiranta H."/>
            <person name="LaButti K.M."/>
            <person name="Lechner B.E."/>
            <person name="Liimatainen K."/>
            <person name="Lipzen A."/>
            <person name="Lukacs Z."/>
            <person name="Mihaltcheva S."/>
            <person name="Morgado L.N."/>
            <person name="Niskanen T."/>
            <person name="Noordeloos M.E."/>
            <person name="Ohm R.A."/>
            <person name="Ortiz-Santana B."/>
            <person name="Ovrebo C."/>
            <person name="Racz N."/>
            <person name="Riley R."/>
            <person name="Savchenko A."/>
            <person name="Shiryaev A."/>
            <person name="Soop K."/>
            <person name="Spirin V."/>
            <person name="Szebenyi C."/>
            <person name="Tomsovsky M."/>
            <person name="Tulloss R.E."/>
            <person name="Uehling J."/>
            <person name="Grigoriev I.V."/>
            <person name="Vagvolgyi C."/>
            <person name="Papp T."/>
            <person name="Martin F.M."/>
            <person name="Miettinen O."/>
            <person name="Hibbett D.S."/>
            <person name="Nagy L.G."/>
        </authorList>
    </citation>
    <scope>NUCLEOTIDE SEQUENCE [LARGE SCALE GENOMIC DNA]</scope>
    <source>
        <strain evidence="9 10">HHB13444</strain>
    </source>
</reference>